<feature type="domain" description="Response regulatory" evidence="3">
    <location>
        <begin position="10"/>
        <end position="123"/>
    </location>
</feature>
<dbReference type="Gene3D" id="3.40.50.2300">
    <property type="match status" value="1"/>
</dbReference>
<evidence type="ECO:0000259" key="3">
    <source>
        <dbReference type="PROSITE" id="PS50110"/>
    </source>
</evidence>
<sequence>MPEDPDTRPTILIVEDIVFIRMMTEDYFANAGFRTLSARTTAEAIVLLETDPTIRYLFADIHLPGGEDGQKLAATARKRWPPVKIILTSADMPADQVRLPVRGLFVPKPYSLDRIRQAFETMP</sequence>
<dbReference type="PANTHER" id="PTHR44591:SF3">
    <property type="entry name" value="RESPONSE REGULATORY DOMAIN-CONTAINING PROTEIN"/>
    <property type="match status" value="1"/>
</dbReference>
<dbReference type="Pfam" id="PF00072">
    <property type="entry name" value="Response_reg"/>
    <property type="match status" value="1"/>
</dbReference>
<dbReference type="SUPFAM" id="SSF52172">
    <property type="entry name" value="CheY-like"/>
    <property type="match status" value="1"/>
</dbReference>
<dbReference type="PROSITE" id="PS50110">
    <property type="entry name" value="RESPONSE_REGULATORY"/>
    <property type="match status" value="1"/>
</dbReference>
<reference evidence="4 5" key="1">
    <citation type="journal article" date="2015" name="Appl. Microbiol. Biotechnol.">
        <title>The consequence of an additional NADH dehydrogenase paralog on the growth of Gluconobacter oxydans DSM3504.</title>
        <authorList>
            <person name="Kostner D."/>
            <person name="Luchterhand B."/>
            <person name="Junker A."/>
            <person name="Volland S."/>
            <person name="Daniel R."/>
            <person name="Buchs J."/>
            <person name="Liebl W."/>
            <person name="Ehrenreich A."/>
        </authorList>
    </citation>
    <scope>NUCLEOTIDE SEQUENCE [LARGE SCALE GENOMIC DNA]</scope>
    <source>
        <strain evidence="4">DSM 3504</strain>
    </source>
</reference>
<gene>
    <name evidence="4" type="ORF">GLS_c17410</name>
</gene>
<evidence type="ECO:0000256" key="2">
    <source>
        <dbReference type="PROSITE-ProRule" id="PRU00169"/>
    </source>
</evidence>
<dbReference type="SMART" id="SM00448">
    <property type="entry name" value="REC"/>
    <property type="match status" value="1"/>
</dbReference>
<evidence type="ECO:0000256" key="1">
    <source>
        <dbReference type="ARBA" id="ARBA00022553"/>
    </source>
</evidence>
<organism evidence="4 5">
    <name type="scientific">Gluconobacter oxydans DSM 3504</name>
    <dbReference type="NCBI Taxonomy" id="1288313"/>
    <lineage>
        <taxon>Bacteria</taxon>
        <taxon>Pseudomonadati</taxon>
        <taxon>Pseudomonadota</taxon>
        <taxon>Alphaproteobacteria</taxon>
        <taxon>Acetobacterales</taxon>
        <taxon>Acetobacteraceae</taxon>
        <taxon>Gluconobacter</taxon>
    </lineage>
</organism>
<dbReference type="GeneID" id="56905957"/>
<evidence type="ECO:0000313" key="5">
    <source>
        <dbReference type="Proteomes" id="UP000031656"/>
    </source>
</evidence>
<dbReference type="Proteomes" id="UP000031656">
    <property type="component" value="Chromosome"/>
</dbReference>
<dbReference type="HOGENOM" id="CLU_000445_69_8_5"/>
<dbReference type="InterPro" id="IPR050595">
    <property type="entry name" value="Bact_response_regulator"/>
</dbReference>
<dbReference type="InterPro" id="IPR001789">
    <property type="entry name" value="Sig_transdc_resp-reg_receiver"/>
</dbReference>
<dbReference type="PANTHER" id="PTHR44591">
    <property type="entry name" value="STRESS RESPONSE REGULATOR PROTEIN 1"/>
    <property type="match status" value="1"/>
</dbReference>
<accession>A0A067Z555</accession>
<dbReference type="EMBL" id="CP004373">
    <property type="protein sequence ID" value="AHK71618.1"/>
    <property type="molecule type" value="Genomic_DNA"/>
</dbReference>
<name>A0A067Z555_GLUOY</name>
<dbReference type="KEGG" id="goy:GLS_c17410"/>
<dbReference type="GO" id="GO:0000160">
    <property type="term" value="P:phosphorelay signal transduction system"/>
    <property type="evidence" value="ECO:0007669"/>
    <property type="project" value="InterPro"/>
</dbReference>
<dbReference type="InterPro" id="IPR011006">
    <property type="entry name" value="CheY-like_superfamily"/>
</dbReference>
<dbReference type="RefSeq" id="WP_041111936.1">
    <property type="nucleotide sequence ID" value="NZ_CP004373.1"/>
</dbReference>
<keyword evidence="1 2" id="KW-0597">Phosphoprotein</keyword>
<feature type="modified residue" description="4-aspartylphosphate" evidence="2">
    <location>
        <position position="60"/>
    </location>
</feature>
<protein>
    <submittedName>
        <fullName evidence="4">Putative two-component trancriptional regulator</fullName>
    </submittedName>
</protein>
<evidence type="ECO:0000313" key="4">
    <source>
        <dbReference type="EMBL" id="AHK71618.1"/>
    </source>
</evidence>
<proteinExistence type="predicted"/>
<dbReference type="AlphaFoldDB" id="A0A067Z555"/>